<dbReference type="GO" id="GO:0005829">
    <property type="term" value="C:cytosol"/>
    <property type="evidence" value="ECO:0007669"/>
    <property type="project" value="TreeGrafter"/>
</dbReference>
<dbReference type="EMBL" id="AP019377">
    <property type="protein sequence ID" value="BBH93548.1"/>
    <property type="molecule type" value="Genomic_DNA"/>
</dbReference>
<organism evidence="3">
    <name type="scientific">Thermogemmatispora argillosa</name>
    <dbReference type="NCBI Taxonomy" id="2045280"/>
    <lineage>
        <taxon>Bacteria</taxon>
        <taxon>Bacillati</taxon>
        <taxon>Chloroflexota</taxon>
        <taxon>Ktedonobacteria</taxon>
        <taxon>Thermogemmatisporales</taxon>
        <taxon>Thermogemmatisporaceae</taxon>
        <taxon>Thermogemmatispora</taxon>
    </lineage>
</organism>
<keyword evidence="1" id="KW-0560">Oxidoreductase</keyword>
<dbReference type="InterPro" id="IPR019967">
    <property type="entry name" value="F420-dep_enz_PPOX_Rv0121"/>
</dbReference>
<dbReference type="InterPro" id="IPR011576">
    <property type="entry name" value="Pyridox_Oxase_N"/>
</dbReference>
<dbReference type="InterPro" id="IPR052019">
    <property type="entry name" value="F420H2_bilvrd_red/Heme_oxyg"/>
</dbReference>
<dbReference type="NCBIfam" id="TIGR03668">
    <property type="entry name" value="Rv0121_F420"/>
    <property type="match status" value="1"/>
</dbReference>
<accession>A0A455T116</accession>
<name>A0A455T116_9CHLR</name>
<dbReference type="PANTHER" id="PTHR35176:SF2">
    <property type="entry name" value="F420H(2)-DEPENDENT REDUCTASE RV1155"/>
    <property type="match status" value="1"/>
</dbReference>
<dbReference type="GO" id="GO:0070967">
    <property type="term" value="F:coenzyme F420 binding"/>
    <property type="evidence" value="ECO:0007669"/>
    <property type="project" value="TreeGrafter"/>
</dbReference>
<protein>
    <submittedName>
        <fullName evidence="3">PPOX class F420-dependent oxidoreductase</fullName>
    </submittedName>
</protein>
<dbReference type="AlphaFoldDB" id="A0A455T116"/>
<sequence length="158" mass="17849">MSKRTVLTEEERRFVLGQRVARLATADADGHPHLVPVCYAFDGACFYTPLDEKPKRVAVTELRRVRNIEARHEAALLIDHYEEDWSRLGYVLIEGEAHLLQPGDERQRRAVALLRARYPQYQRMALEQLPVIMLIPRAVASWGPALGLVPGAPTPESA</sequence>
<feature type="domain" description="Pyridoxamine 5'-phosphate oxidase N-terminal" evidence="2">
    <location>
        <begin position="7"/>
        <end position="136"/>
    </location>
</feature>
<dbReference type="GO" id="GO:0016627">
    <property type="term" value="F:oxidoreductase activity, acting on the CH-CH group of donors"/>
    <property type="evidence" value="ECO:0007669"/>
    <property type="project" value="TreeGrafter"/>
</dbReference>
<dbReference type="Gene3D" id="2.30.110.10">
    <property type="entry name" value="Electron Transport, Fmn-binding Protein, Chain A"/>
    <property type="match status" value="1"/>
</dbReference>
<evidence type="ECO:0000313" key="3">
    <source>
        <dbReference type="EMBL" id="BBH93548.1"/>
    </source>
</evidence>
<dbReference type="InterPro" id="IPR012349">
    <property type="entry name" value="Split_barrel_FMN-bd"/>
</dbReference>
<dbReference type="PANTHER" id="PTHR35176">
    <property type="entry name" value="HEME OXYGENASE HI_0854-RELATED"/>
    <property type="match status" value="1"/>
</dbReference>
<proteinExistence type="predicted"/>
<gene>
    <name evidence="3" type="ORF">KTA_17470</name>
</gene>
<reference evidence="3" key="1">
    <citation type="submission" date="2018-12" db="EMBL/GenBank/DDBJ databases">
        <title>Novel natural products biosynthetic potential of the class Ktedonobacteria.</title>
        <authorList>
            <person name="Zheng Y."/>
            <person name="Saitou A."/>
            <person name="Wang C.M."/>
            <person name="Toyoda A."/>
            <person name="Minakuchi Y."/>
            <person name="Sekiguchi Y."/>
            <person name="Ueda K."/>
            <person name="Takano H."/>
            <person name="Sakai Y."/>
            <person name="Yokota A."/>
            <person name="Yabe S."/>
        </authorList>
    </citation>
    <scope>NUCLEOTIDE SEQUENCE</scope>
    <source>
        <strain evidence="3">A3-2</strain>
    </source>
</reference>
<dbReference type="SUPFAM" id="SSF50475">
    <property type="entry name" value="FMN-binding split barrel"/>
    <property type="match status" value="1"/>
</dbReference>
<evidence type="ECO:0000256" key="1">
    <source>
        <dbReference type="ARBA" id="ARBA00023002"/>
    </source>
</evidence>
<evidence type="ECO:0000259" key="2">
    <source>
        <dbReference type="Pfam" id="PF01243"/>
    </source>
</evidence>
<dbReference type="Pfam" id="PF01243">
    <property type="entry name" value="PNPOx_N"/>
    <property type="match status" value="1"/>
</dbReference>